<feature type="coiled-coil region" evidence="5">
    <location>
        <begin position="631"/>
        <end position="683"/>
    </location>
</feature>
<feature type="repeat" description="PPR" evidence="3">
    <location>
        <begin position="104"/>
        <end position="138"/>
    </location>
</feature>
<dbReference type="PROSITE" id="PS51375">
    <property type="entry name" value="PPR"/>
    <property type="match status" value="1"/>
</dbReference>
<dbReference type="InterPro" id="IPR016491">
    <property type="entry name" value="Septin"/>
</dbReference>
<evidence type="ECO:0000313" key="7">
    <source>
        <dbReference type="EMBL" id="GAA5809147.1"/>
    </source>
</evidence>
<protein>
    <recommendedName>
        <fullName evidence="6">Septin-type G domain-containing protein</fullName>
    </recommendedName>
</protein>
<organism evidence="7 8">
    <name type="scientific">Mucor flavus</name>
    <dbReference type="NCBI Taxonomy" id="439312"/>
    <lineage>
        <taxon>Eukaryota</taxon>
        <taxon>Fungi</taxon>
        <taxon>Fungi incertae sedis</taxon>
        <taxon>Mucoromycota</taxon>
        <taxon>Mucoromycotina</taxon>
        <taxon>Mucoromycetes</taxon>
        <taxon>Mucorales</taxon>
        <taxon>Mucorineae</taxon>
        <taxon>Mucoraceae</taxon>
        <taxon>Mucor</taxon>
    </lineage>
</organism>
<evidence type="ECO:0000256" key="5">
    <source>
        <dbReference type="SAM" id="Coils"/>
    </source>
</evidence>
<keyword evidence="8" id="KW-1185">Reference proteome</keyword>
<evidence type="ECO:0000313" key="8">
    <source>
        <dbReference type="Proteomes" id="UP001473302"/>
    </source>
</evidence>
<evidence type="ECO:0000256" key="3">
    <source>
        <dbReference type="PROSITE-ProRule" id="PRU00708"/>
    </source>
</evidence>
<dbReference type="InterPro" id="IPR002885">
    <property type="entry name" value="PPR_rpt"/>
</dbReference>
<feature type="domain" description="Septin-type G" evidence="6">
    <location>
        <begin position="331"/>
        <end position="606"/>
    </location>
</feature>
<dbReference type="PANTHER" id="PTHR18884">
    <property type="entry name" value="SEPTIN"/>
    <property type="match status" value="1"/>
</dbReference>
<dbReference type="Pfam" id="PF00735">
    <property type="entry name" value="Septin"/>
    <property type="match status" value="1"/>
</dbReference>
<accession>A0ABP9YQN1</accession>
<comment type="caution">
    <text evidence="7">The sequence shown here is derived from an EMBL/GenBank/DDBJ whole genome shotgun (WGS) entry which is preliminary data.</text>
</comment>
<dbReference type="EMBL" id="BAABUK010000004">
    <property type="protein sequence ID" value="GAA5809147.1"/>
    <property type="molecule type" value="Genomic_DNA"/>
</dbReference>
<dbReference type="PROSITE" id="PS51719">
    <property type="entry name" value="G_SEPTIN"/>
    <property type="match status" value="1"/>
</dbReference>
<dbReference type="CDD" id="cd01850">
    <property type="entry name" value="CDC_Septin"/>
    <property type="match status" value="1"/>
</dbReference>
<evidence type="ECO:0000256" key="2">
    <source>
        <dbReference type="ARBA" id="ARBA00023134"/>
    </source>
</evidence>
<keyword evidence="5" id="KW-0175">Coiled coil</keyword>
<reference evidence="7 8" key="1">
    <citation type="submission" date="2024-04" db="EMBL/GenBank/DDBJ databases">
        <title>genome sequences of Mucor flavus KT1a and Helicostylum pulchrum KT1b strains isolated from the surface of a dry-aged beef.</title>
        <authorList>
            <person name="Toyotome T."/>
            <person name="Hosono M."/>
            <person name="Torimaru M."/>
            <person name="Fukuda K."/>
            <person name="Mikami N."/>
        </authorList>
    </citation>
    <scope>NUCLEOTIDE SEQUENCE [LARGE SCALE GENOMIC DNA]</scope>
    <source>
        <strain evidence="7 8">KT1a</strain>
    </source>
</reference>
<dbReference type="Pfam" id="PF01535">
    <property type="entry name" value="PPR"/>
    <property type="match status" value="1"/>
</dbReference>
<name>A0ABP9YQN1_9FUNG</name>
<sequence length="685" mass="79023">MAILRLTKSIGRLSLTQRSILKQHRLISSPIIYTTRQSWRSYSSQSIIPQTKDAASIVPVLDQVQQRTTQEYNKLLHQLASQGRSDQAQKLYDHIFRDHRIEADMTTYSELMLSYINDGKYEEAMEIYYELRDHEDSANNSVKDLRLNAETYASMIDSLTNKNNMTLNQTRYDPRDEPLYQYSVQEVDSPIYSNIEGDSQPSLLTALTLFNDMRHLEIQPNSQMYINMLKACQEQKDGYVLEKLHKLIRMDLYLDPDLEVFNHLMKAYKVVGDGSSVLEIWDMAQTSNNFDKESVSIVIDTCLENGFVTRLRSIWESLESKGRLDTEKTLDQNAPLIKNTCASGTGRTTFVNTLCDSNVLSKKICDNPEEAHNEEGILIKPVSVELDEDGVRISLTIVDTPGFGDNIDNEKCFQEIVGHLETQYDDILAEESRIKRNPRFRDNRVHALLYFISPTGHALREIDIELMRRLSPRVNVIPVVGRADSLTPLELKDFKRRIMEDIEHYNIRIYNFPYDVEEDDEDTIEENSELRALLPFSIIGSDEEITVNGRSVRGRQYPWGAVEVDNPQHSDFARLRSALLSSHLQDLKEITHDILYENYRTEKLSRTVNGGDQDYSSDASMNADEMAGQSVRLKEEHLRKEEEKLREIELKVQREIQEKRAELMNKEEALRSLEARLSQAQLSDA</sequence>
<dbReference type="Gene3D" id="1.25.40.10">
    <property type="entry name" value="Tetratricopeptide repeat domain"/>
    <property type="match status" value="2"/>
</dbReference>
<gene>
    <name evidence="7" type="ORF">MFLAVUS_002551</name>
</gene>
<dbReference type="Proteomes" id="UP001473302">
    <property type="component" value="Unassembled WGS sequence"/>
</dbReference>
<comment type="similarity">
    <text evidence="4">Belongs to the TRAFAC class TrmE-Era-EngA-EngB-Septin-like GTPase superfamily. Septin GTPase family.</text>
</comment>
<keyword evidence="2 4" id="KW-0342">GTP-binding</keyword>
<dbReference type="Pfam" id="PF13812">
    <property type="entry name" value="PPR_3"/>
    <property type="match status" value="1"/>
</dbReference>
<evidence type="ECO:0000256" key="1">
    <source>
        <dbReference type="ARBA" id="ARBA00022741"/>
    </source>
</evidence>
<keyword evidence="1 4" id="KW-0547">Nucleotide-binding</keyword>
<dbReference type="Gene3D" id="3.40.50.300">
    <property type="entry name" value="P-loop containing nucleotide triphosphate hydrolases"/>
    <property type="match status" value="1"/>
</dbReference>
<evidence type="ECO:0000259" key="6">
    <source>
        <dbReference type="PROSITE" id="PS51719"/>
    </source>
</evidence>
<dbReference type="InterPro" id="IPR030379">
    <property type="entry name" value="G_SEPTIN_dom"/>
</dbReference>
<dbReference type="InterPro" id="IPR011990">
    <property type="entry name" value="TPR-like_helical_dom_sf"/>
</dbReference>
<dbReference type="SUPFAM" id="SSF52540">
    <property type="entry name" value="P-loop containing nucleoside triphosphate hydrolases"/>
    <property type="match status" value="1"/>
</dbReference>
<proteinExistence type="inferred from homology"/>
<evidence type="ECO:0000256" key="4">
    <source>
        <dbReference type="RuleBase" id="RU004560"/>
    </source>
</evidence>
<dbReference type="InterPro" id="IPR027417">
    <property type="entry name" value="P-loop_NTPase"/>
</dbReference>